<dbReference type="RefSeq" id="WP_077931025.1">
    <property type="nucleotide sequence ID" value="NZ_CP014687.1"/>
</dbReference>
<name>A0A1U9LFT0_9PROT</name>
<dbReference type="STRING" id="1076596.A0U91_10560"/>
<accession>A0A1U9LFT0</accession>
<reference evidence="2 3" key="1">
    <citation type="submission" date="2016-03" db="EMBL/GenBank/DDBJ databases">
        <title>Acetic acid bacteria sequencing.</title>
        <authorList>
            <person name="Brandt J."/>
            <person name="Jakob F."/>
            <person name="Vogel R.F."/>
        </authorList>
    </citation>
    <scope>NUCLEOTIDE SEQUENCE [LARGE SCALE GENOMIC DNA]</scope>
    <source>
        <strain evidence="2 3">TMW2.1084</strain>
    </source>
</reference>
<protein>
    <submittedName>
        <fullName evidence="2">Uncharacterized protein</fullName>
    </submittedName>
</protein>
<organism evidence="2 3">
    <name type="scientific">Acetobacter persici</name>
    <dbReference type="NCBI Taxonomy" id="1076596"/>
    <lineage>
        <taxon>Bacteria</taxon>
        <taxon>Pseudomonadati</taxon>
        <taxon>Pseudomonadota</taxon>
        <taxon>Alphaproteobacteria</taxon>
        <taxon>Acetobacterales</taxon>
        <taxon>Acetobacteraceae</taxon>
        <taxon>Acetobacter</taxon>
    </lineage>
</organism>
<dbReference type="GeneID" id="95617555"/>
<proteinExistence type="predicted"/>
<keyword evidence="1" id="KW-0472">Membrane</keyword>
<keyword evidence="1" id="KW-0812">Transmembrane</keyword>
<evidence type="ECO:0000313" key="2">
    <source>
        <dbReference type="EMBL" id="AQT05239.1"/>
    </source>
</evidence>
<evidence type="ECO:0000313" key="3">
    <source>
        <dbReference type="Proteomes" id="UP000189055"/>
    </source>
</evidence>
<dbReference type="EMBL" id="CP014687">
    <property type="protein sequence ID" value="AQT05239.1"/>
    <property type="molecule type" value="Genomic_DNA"/>
</dbReference>
<evidence type="ECO:0000256" key="1">
    <source>
        <dbReference type="SAM" id="Phobius"/>
    </source>
</evidence>
<gene>
    <name evidence="2" type="ORF">A0U91_10560</name>
</gene>
<dbReference type="Proteomes" id="UP000189055">
    <property type="component" value="Chromosome"/>
</dbReference>
<dbReference type="AlphaFoldDB" id="A0A1U9LFT0"/>
<sequence>MTPSETPTASLITFPGRTVLSRPDASRYLGIGQNALLVMALLACGPRRISGNGKKLYREEDLDLFRQKLISTVGVAQADAPYRKAEPDTLTMPAGPDPLMRLLVRHLIRRRMILITLWGMVLLGGFMSLTLF</sequence>
<keyword evidence="1" id="KW-1133">Transmembrane helix</keyword>
<feature type="transmembrane region" description="Helical" evidence="1">
    <location>
        <begin position="112"/>
        <end position="131"/>
    </location>
</feature>
<dbReference type="KEGG" id="aper:A0U91_10560"/>